<reference evidence="2" key="2">
    <citation type="submission" date="2015-01" db="EMBL/GenBank/DDBJ databases">
        <title>Evolutionary Origins and Diversification of the Mycorrhizal Mutualists.</title>
        <authorList>
            <consortium name="DOE Joint Genome Institute"/>
            <consortium name="Mycorrhizal Genomics Consortium"/>
            <person name="Kohler A."/>
            <person name="Kuo A."/>
            <person name="Nagy L.G."/>
            <person name="Floudas D."/>
            <person name="Copeland A."/>
            <person name="Barry K.W."/>
            <person name="Cichocki N."/>
            <person name="Veneault-Fourrey C."/>
            <person name="LaButti K."/>
            <person name="Lindquist E.A."/>
            <person name="Lipzen A."/>
            <person name="Lundell T."/>
            <person name="Morin E."/>
            <person name="Murat C."/>
            <person name="Riley R."/>
            <person name="Ohm R."/>
            <person name="Sun H."/>
            <person name="Tunlid A."/>
            <person name="Henrissat B."/>
            <person name="Grigoriev I.V."/>
            <person name="Hibbett D.S."/>
            <person name="Martin F."/>
        </authorList>
    </citation>
    <scope>NUCLEOTIDE SEQUENCE [LARGE SCALE GENOMIC DNA]</scope>
    <source>
        <strain evidence="2">Foug A</strain>
    </source>
</reference>
<evidence type="ECO:0000313" key="1">
    <source>
        <dbReference type="EMBL" id="KIM61966.1"/>
    </source>
</evidence>
<reference evidence="1 2" key="1">
    <citation type="submission" date="2014-04" db="EMBL/GenBank/DDBJ databases">
        <authorList>
            <consortium name="DOE Joint Genome Institute"/>
            <person name="Kuo A."/>
            <person name="Kohler A."/>
            <person name="Nagy L.G."/>
            <person name="Floudas D."/>
            <person name="Copeland A."/>
            <person name="Barry K.W."/>
            <person name="Cichocki N."/>
            <person name="Veneault-Fourrey C."/>
            <person name="LaButti K."/>
            <person name="Lindquist E.A."/>
            <person name="Lipzen A."/>
            <person name="Lundell T."/>
            <person name="Morin E."/>
            <person name="Murat C."/>
            <person name="Sun H."/>
            <person name="Tunlid A."/>
            <person name="Henrissat B."/>
            <person name="Grigoriev I.V."/>
            <person name="Hibbett D.S."/>
            <person name="Martin F."/>
            <person name="Nordberg H.P."/>
            <person name="Cantor M.N."/>
            <person name="Hua S.X."/>
        </authorList>
    </citation>
    <scope>NUCLEOTIDE SEQUENCE [LARGE SCALE GENOMIC DNA]</scope>
    <source>
        <strain evidence="1 2">Foug A</strain>
    </source>
</reference>
<proteinExistence type="predicted"/>
<dbReference type="InParanoid" id="A0A0C3E1J3"/>
<sequence length="97" mass="10711">MHTKADALEEGVLQITPLTKTFSIVTVSGNNIAVSRQQLPGTQAGICVHRLSIASANNPSLHHRSRHATNREIDVFQCIRSLIMESRGRQHPASVRF</sequence>
<accession>A0A0C3E1J3</accession>
<keyword evidence="2" id="KW-1185">Reference proteome</keyword>
<dbReference type="EMBL" id="KN822046">
    <property type="protein sequence ID" value="KIM61966.1"/>
    <property type="molecule type" value="Genomic_DNA"/>
</dbReference>
<protein>
    <submittedName>
        <fullName evidence="1">Uncharacterized protein</fullName>
    </submittedName>
</protein>
<organism evidence="1 2">
    <name type="scientific">Scleroderma citrinum Foug A</name>
    <dbReference type="NCBI Taxonomy" id="1036808"/>
    <lineage>
        <taxon>Eukaryota</taxon>
        <taxon>Fungi</taxon>
        <taxon>Dikarya</taxon>
        <taxon>Basidiomycota</taxon>
        <taxon>Agaricomycotina</taxon>
        <taxon>Agaricomycetes</taxon>
        <taxon>Agaricomycetidae</taxon>
        <taxon>Boletales</taxon>
        <taxon>Sclerodermatineae</taxon>
        <taxon>Sclerodermataceae</taxon>
        <taxon>Scleroderma</taxon>
    </lineage>
</organism>
<gene>
    <name evidence="1" type="ORF">SCLCIDRAFT_1215590</name>
</gene>
<dbReference type="HOGENOM" id="CLU_2347952_0_0_1"/>
<name>A0A0C3E1J3_9AGAM</name>
<dbReference type="Proteomes" id="UP000053989">
    <property type="component" value="Unassembled WGS sequence"/>
</dbReference>
<evidence type="ECO:0000313" key="2">
    <source>
        <dbReference type="Proteomes" id="UP000053989"/>
    </source>
</evidence>
<dbReference type="AlphaFoldDB" id="A0A0C3E1J3"/>